<protein>
    <recommendedName>
        <fullName evidence="3">RloB-like protein</fullName>
    </recommendedName>
</protein>
<dbReference type="EMBL" id="AP017470">
    <property type="protein sequence ID" value="BBB32548.1"/>
    <property type="molecule type" value="Genomic_DNA"/>
</dbReference>
<organism evidence="1 2">
    <name type="scientific">Thermotomaculum hydrothermale</name>
    <dbReference type="NCBI Taxonomy" id="981385"/>
    <lineage>
        <taxon>Bacteria</taxon>
        <taxon>Pseudomonadati</taxon>
        <taxon>Acidobacteriota</taxon>
        <taxon>Holophagae</taxon>
        <taxon>Thermotomaculales</taxon>
        <taxon>Thermotomaculaceae</taxon>
        <taxon>Thermotomaculum</taxon>
    </lineage>
</organism>
<reference evidence="1 2" key="1">
    <citation type="journal article" date="2012" name="Extremophiles">
        <title>Thermotomaculum hydrothermale gen. nov., sp. nov., a novel heterotrophic thermophile within the phylum Acidobacteria from a deep-sea hydrothermal vent chimney in the Southern Okinawa Trough.</title>
        <authorList>
            <person name="Izumi H."/>
            <person name="Nunoura T."/>
            <person name="Miyazaki M."/>
            <person name="Mino S."/>
            <person name="Toki T."/>
            <person name="Takai K."/>
            <person name="Sako Y."/>
            <person name="Sawabe T."/>
            <person name="Nakagawa S."/>
        </authorList>
    </citation>
    <scope>NUCLEOTIDE SEQUENCE [LARGE SCALE GENOMIC DNA]</scope>
    <source>
        <strain evidence="1 2">AC55</strain>
    </source>
</reference>
<gene>
    <name evidence="1" type="ORF">TTHT_1008</name>
</gene>
<dbReference type="Proteomes" id="UP000595564">
    <property type="component" value="Chromosome"/>
</dbReference>
<dbReference type="Pfam" id="PF13707">
    <property type="entry name" value="RloB"/>
    <property type="match status" value="1"/>
</dbReference>
<sequence length="228" mass="27740">MRKKGRANRRNKKRQEKKLLVIYVDGETEVWYFNLVKKQLVNEKVFLKLMPEIAKSGTPEEKLVELNKFIKKYQRELEQAYLLLDFDTIRKESDWYQKIFDIRKKKRKRIKGEILNEKIRIIVNNPCLEYWFLLHFSNTKRFFENCDSVIQALSKEVKNNWEIENGYKKHEKEFKNFCNRLYREGLFKVLKEPIKRAENIGFLNGLEDIDKSVAEIFVIFKHINKLRR</sequence>
<keyword evidence="2" id="KW-1185">Reference proteome</keyword>
<proteinExistence type="predicted"/>
<name>A0A7R6PZF0_9BACT</name>
<dbReference type="RefSeq" id="WP_201328903.1">
    <property type="nucleotide sequence ID" value="NZ_AP017470.1"/>
</dbReference>
<dbReference type="InterPro" id="IPR025591">
    <property type="entry name" value="RloB"/>
</dbReference>
<evidence type="ECO:0000313" key="2">
    <source>
        <dbReference type="Proteomes" id="UP000595564"/>
    </source>
</evidence>
<evidence type="ECO:0000313" key="1">
    <source>
        <dbReference type="EMBL" id="BBB32548.1"/>
    </source>
</evidence>
<evidence type="ECO:0008006" key="3">
    <source>
        <dbReference type="Google" id="ProtNLM"/>
    </source>
</evidence>
<dbReference type="AlphaFoldDB" id="A0A7R6PZF0"/>
<accession>A0A7R6PZF0</accession>
<dbReference type="KEGG" id="thyd:TTHT_1008"/>